<organism evidence="2 3">
    <name type="scientific">Salvia divinorum</name>
    <name type="common">Maria pastora</name>
    <name type="synonym">Diviner's sage</name>
    <dbReference type="NCBI Taxonomy" id="28513"/>
    <lineage>
        <taxon>Eukaryota</taxon>
        <taxon>Viridiplantae</taxon>
        <taxon>Streptophyta</taxon>
        <taxon>Embryophyta</taxon>
        <taxon>Tracheophyta</taxon>
        <taxon>Spermatophyta</taxon>
        <taxon>Magnoliopsida</taxon>
        <taxon>eudicotyledons</taxon>
        <taxon>Gunneridae</taxon>
        <taxon>Pentapetalae</taxon>
        <taxon>asterids</taxon>
        <taxon>lamiids</taxon>
        <taxon>Lamiales</taxon>
        <taxon>Lamiaceae</taxon>
        <taxon>Nepetoideae</taxon>
        <taxon>Mentheae</taxon>
        <taxon>Salviinae</taxon>
        <taxon>Salvia</taxon>
        <taxon>Salvia subgen. Calosphace</taxon>
    </lineage>
</organism>
<dbReference type="PANTHER" id="PTHR33312">
    <property type="entry name" value="MEMBRANE-ASSOCIATED KINASE REGULATOR 4-RELATED"/>
    <property type="match status" value="1"/>
</dbReference>
<gene>
    <name evidence="2" type="ORF">AAHA92_24791</name>
</gene>
<dbReference type="GO" id="GO:0004860">
    <property type="term" value="F:protein kinase inhibitor activity"/>
    <property type="evidence" value="ECO:0007669"/>
    <property type="project" value="UniProtKB-KW"/>
</dbReference>
<sequence>MEAHDQMVRISEAQSNVQSTKHSVHLDQTRAASAPPSHSSSPSHEFSFTFSLHPPAAAKHDSKKKHSPPPAIDLSPAGEIFFHGHLVPLQSLPISPRFSTSSQGSLTLPIEEINNISNNNNSRDKSRHAVEGKKKTKTFSFLGIGKKEREDGDRNNQQTEKQKSRFEVIKKCVRSVKAFLTPQGRCQESSGEFIRQQPYSYSGSLRVSKKKSVMRGRFSAPASMRASPKHSGRLVASGASTPTARKSDAAMEEMQEAIQAAIAYCKN</sequence>
<feature type="compositionally biased region" description="Basic and acidic residues" evidence="1">
    <location>
        <begin position="145"/>
        <end position="164"/>
    </location>
</feature>
<comment type="caution">
    <text evidence="2">The sequence shown here is derived from an EMBL/GenBank/DDBJ whole genome shotgun (WGS) entry which is preliminary data.</text>
</comment>
<evidence type="ECO:0000313" key="2">
    <source>
        <dbReference type="EMBL" id="KAL1540436.1"/>
    </source>
</evidence>
<feature type="compositionally biased region" description="Basic and acidic residues" evidence="1">
    <location>
        <begin position="122"/>
        <end position="133"/>
    </location>
</feature>
<protein>
    <submittedName>
        <fullName evidence="2">BRI1 kinase inhibitor 1-like</fullName>
    </submittedName>
</protein>
<keyword evidence="2" id="KW-0649">Protein kinase inhibitor</keyword>
<evidence type="ECO:0000313" key="3">
    <source>
        <dbReference type="Proteomes" id="UP001567538"/>
    </source>
</evidence>
<proteinExistence type="predicted"/>
<name>A0ABD1G8H3_SALDI</name>
<evidence type="ECO:0000256" key="1">
    <source>
        <dbReference type="SAM" id="MobiDB-lite"/>
    </source>
</evidence>
<feature type="region of interest" description="Disordered" evidence="1">
    <location>
        <begin position="1"/>
        <end position="76"/>
    </location>
</feature>
<feature type="compositionally biased region" description="Low complexity" evidence="1">
    <location>
        <begin position="31"/>
        <end position="57"/>
    </location>
</feature>
<feature type="region of interest" description="Disordered" evidence="1">
    <location>
        <begin position="116"/>
        <end position="164"/>
    </location>
</feature>
<feature type="compositionally biased region" description="Polar residues" evidence="1">
    <location>
        <begin position="12"/>
        <end position="21"/>
    </location>
</feature>
<dbReference type="AlphaFoldDB" id="A0ABD1G8H3"/>
<accession>A0ABD1G8H3</accession>
<dbReference type="EMBL" id="JBEAFC010000009">
    <property type="protein sequence ID" value="KAL1540436.1"/>
    <property type="molecule type" value="Genomic_DNA"/>
</dbReference>
<keyword evidence="3" id="KW-1185">Reference proteome</keyword>
<dbReference type="Proteomes" id="UP001567538">
    <property type="component" value="Unassembled WGS sequence"/>
</dbReference>
<dbReference type="InterPro" id="IPR039620">
    <property type="entry name" value="BKI1/MAKR1/3/4"/>
</dbReference>
<reference evidence="2 3" key="1">
    <citation type="submission" date="2024-06" db="EMBL/GenBank/DDBJ databases">
        <title>A chromosome level genome sequence of Diviner's sage (Salvia divinorum).</title>
        <authorList>
            <person name="Ford S.A."/>
            <person name="Ro D.-K."/>
            <person name="Ness R.W."/>
            <person name="Phillips M.A."/>
        </authorList>
    </citation>
    <scope>NUCLEOTIDE SEQUENCE [LARGE SCALE GENOMIC DNA]</scope>
    <source>
        <strain evidence="2">SAF-2024a</strain>
        <tissue evidence="2">Leaf</tissue>
    </source>
</reference>
<feature type="region of interest" description="Disordered" evidence="1">
    <location>
        <begin position="219"/>
        <end position="247"/>
    </location>
</feature>
<dbReference type="PANTHER" id="PTHR33312:SF19">
    <property type="entry name" value="BRI1 KINASE INHIBITOR 1"/>
    <property type="match status" value="1"/>
</dbReference>